<keyword evidence="2" id="KW-1185">Reference proteome</keyword>
<evidence type="ECO:0008006" key="3">
    <source>
        <dbReference type="Google" id="ProtNLM"/>
    </source>
</evidence>
<proteinExistence type="predicted"/>
<gene>
    <name evidence="1" type="ORF">GC097_14985</name>
</gene>
<evidence type="ECO:0000313" key="1">
    <source>
        <dbReference type="EMBL" id="NOV01320.1"/>
    </source>
</evidence>
<dbReference type="EMBL" id="WHNZ01000030">
    <property type="protein sequence ID" value="NOV01320.1"/>
    <property type="molecule type" value="Genomic_DNA"/>
</dbReference>
<accession>A0ABX1ZRS9</accession>
<comment type="caution">
    <text evidence="1">The sequence shown here is derived from an EMBL/GenBank/DDBJ whole genome shotgun (WGS) entry which is preliminary data.</text>
</comment>
<name>A0ABX1ZRS9_9BACL</name>
<evidence type="ECO:0000313" key="2">
    <source>
        <dbReference type="Proteomes" id="UP000618579"/>
    </source>
</evidence>
<reference evidence="1 2" key="1">
    <citation type="submission" date="2019-10" db="EMBL/GenBank/DDBJ databases">
        <title>Description of Paenibacillus pedi sp. nov.</title>
        <authorList>
            <person name="Carlier A."/>
            <person name="Qi S."/>
        </authorList>
    </citation>
    <scope>NUCLEOTIDE SEQUENCE [LARGE SCALE GENOMIC DNA]</scope>
    <source>
        <strain evidence="1 2">LMG 31457</strain>
    </source>
</reference>
<sequence>MIVGFVGDTITRCHDDGKRDVIILVPNWPTIYQPPEFPTVYKPRSRPAQPQPSRPLFKDKVAGLLIKTAAAVGQAKRKITNAVEVIPWDRFYKQGQDDFMIYEISPTPSIRNNQAAVLAKVVASFYRKPAELRKWGTDTLLTQLPAYRVNFRIVMTPTSVNFYLLLPRDKAGEILRKAEAIYDSGITIAQVQELPKLNAEKTFCTELGYRKHDIFSLDTNASNNYPLPSMLTAVRTLEGDDVAVFDAMLEPSDRMEWLKDAKAAHTLLEKGFIPDNRPATKLLRMIIQGFDKARYEILELTRFTAKQKEALKEWKKEQSAYREAARIRADMTPATKRKQDSDVLKAWLRVAVQSEDKGRAKDAAYTIAGAWKDLSADNELERFDVPAKWTSRYVNAIETRKGFSIRLRPNKVSTEEAGKFFQLPGDTLIQEFPQIQARKVKEVSLPDELQQYDVPGVRIGYVTERGVKRLAQLPLKVMSTEAQKGITQAAINDAICTALFGQGKQGCGKSAGLGTTWAYDMVLAGFTAILIDTADGQVLRDFVNCLPEDYPEEKIHALNFDNKAWAIPTGWEDVYGRSFAGTGGDEELAALEISERITARFVGFINSLSTTGEFSDRMAQYVISAMRAITTRPGWAFLDLELAMVSPAYRKELLSWPEVQAQPDVVRDLLTLQDMAARGAEGQIVNPIMSRLKTLSSTQFLTNLFYQAPKMKVDGKPVLDLRRIMDNPEGGYGHVVVIQASFDAWQEAQATILGFFEDKINFNAFSRIDTDQANRKPVLKWIDEPHKVIKAIEGKLSGTAVEFRKYRVKNLFTGHSIDQMGAAAHALLDGGACISSYKTERESELARFSHTFAPYTNAKDLYAALPDKHVAVNKVRLPSGKDCPAFIADMIAPPKMVKDRSHVWLECAKKYGRPWKEVRDSIQHKRSVYAELDSDWYAKVEDAKEAEKIEKAAARKGGQKTG</sequence>
<organism evidence="1 2">
    <name type="scientific">Paenibacillus planticolens</name>
    <dbReference type="NCBI Taxonomy" id="2654976"/>
    <lineage>
        <taxon>Bacteria</taxon>
        <taxon>Bacillati</taxon>
        <taxon>Bacillota</taxon>
        <taxon>Bacilli</taxon>
        <taxon>Bacillales</taxon>
        <taxon>Paenibacillaceae</taxon>
        <taxon>Paenibacillus</taxon>
    </lineage>
</organism>
<protein>
    <recommendedName>
        <fullName evidence="3">ATP-binding protein</fullName>
    </recommendedName>
</protein>
<dbReference type="Proteomes" id="UP000618579">
    <property type="component" value="Unassembled WGS sequence"/>
</dbReference>